<feature type="compositionally biased region" description="Polar residues" evidence="1">
    <location>
        <begin position="60"/>
        <end position="72"/>
    </location>
</feature>
<feature type="signal peptide" evidence="3">
    <location>
        <begin position="1"/>
        <end position="23"/>
    </location>
</feature>
<accession>A0A1S3I1M3</accession>
<feature type="transmembrane region" description="Helical" evidence="2">
    <location>
        <begin position="110"/>
        <end position="131"/>
    </location>
</feature>
<proteinExistence type="predicted"/>
<evidence type="ECO:0000256" key="1">
    <source>
        <dbReference type="SAM" id="MobiDB-lite"/>
    </source>
</evidence>
<evidence type="ECO:0000256" key="2">
    <source>
        <dbReference type="SAM" id="Phobius"/>
    </source>
</evidence>
<keyword evidence="2" id="KW-0812">Transmembrane</keyword>
<dbReference type="RefSeq" id="XP_013391249.1">
    <property type="nucleotide sequence ID" value="XM_013535795.1"/>
</dbReference>
<feature type="region of interest" description="Disordered" evidence="1">
    <location>
        <begin position="34"/>
        <end position="85"/>
    </location>
</feature>
<sequence>MDTCGVLCSITAILIILTPHATSSFTNNTNTSAPSIGNGSVSQRHNSDNATESAPAATRSAPNSILNKPDTANNNNNNNNVGIASQRRVTSTCTATTPTTVQSTPLPVGFFYTVVVFVTLLPCVALLCCCLNSESDPESTSTVAQTVEMRRGYRRIDIGSVPDENCSREVKKHESCLSKIEPRFLFAKP</sequence>
<dbReference type="KEGG" id="lak:106159497"/>
<keyword evidence="3" id="KW-0732">Signal</keyword>
<keyword evidence="2" id="KW-1133">Transmembrane helix</keyword>
<gene>
    <name evidence="5" type="primary">LOC106159497</name>
</gene>
<name>A0A1S3I1M3_LINAN</name>
<feature type="compositionally biased region" description="Low complexity" evidence="1">
    <location>
        <begin position="73"/>
        <end position="85"/>
    </location>
</feature>
<organism evidence="4 5">
    <name type="scientific">Lingula anatina</name>
    <name type="common">Brachiopod</name>
    <name type="synonym">Lingula unguis</name>
    <dbReference type="NCBI Taxonomy" id="7574"/>
    <lineage>
        <taxon>Eukaryota</taxon>
        <taxon>Metazoa</taxon>
        <taxon>Spiralia</taxon>
        <taxon>Lophotrochozoa</taxon>
        <taxon>Brachiopoda</taxon>
        <taxon>Linguliformea</taxon>
        <taxon>Lingulata</taxon>
        <taxon>Lingulida</taxon>
        <taxon>Linguloidea</taxon>
        <taxon>Lingulidae</taxon>
        <taxon>Lingula</taxon>
    </lineage>
</organism>
<dbReference type="AlphaFoldDB" id="A0A1S3I1M3"/>
<dbReference type="InParanoid" id="A0A1S3I1M3"/>
<feature type="compositionally biased region" description="Polar residues" evidence="1">
    <location>
        <begin position="34"/>
        <end position="52"/>
    </location>
</feature>
<keyword evidence="4" id="KW-1185">Reference proteome</keyword>
<evidence type="ECO:0000256" key="3">
    <source>
        <dbReference type="SAM" id="SignalP"/>
    </source>
</evidence>
<keyword evidence="2" id="KW-0472">Membrane</keyword>
<evidence type="ECO:0000313" key="4">
    <source>
        <dbReference type="Proteomes" id="UP000085678"/>
    </source>
</evidence>
<reference evidence="5" key="1">
    <citation type="submission" date="2025-08" db="UniProtKB">
        <authorList>
            <consortium name="RefSeq"/>
        </authorList>
    </citation>
    <scope>IDENTIFICATION</scope>
    <source>
        <tissue evidence="5">Gonads</tissue>
    </source>
</reference>
<feature type="chain" id="PRO_5010270049" evidence="3">
    <location>
        <begin position="24"/>
        <end position="189"/>
    </location>
</feature>
<evidence type="ECO:0000313" key="5">
    <source>
        <dbReference type="RefSeq" id="XP_013391249.1"/>
    </source>
</evidence>
<dbReference type="Proteomes" id="UP000085678">
    <property type="component" value="Unplaced"/>
</dbReference>
<protein>
    <submittedName>
        <fullName evidence="5">Uncharacterized protein LOC106159497</fullName>
    </submittedName>
</protein>
<dbReference type="GeneID" id="106159497"/>